<gene>
    <name evidence="1" type="ORF">HCR_22600</name>
</gene>
<accession>A0ABM8FPZ7</accession>
<dbReference type="EMBL" id="AP027370">
    <property type="protein sequence ID" value="BDY13948.1"/>
    <property type="molecule type" value="Genomic_DNA"/>
</dbReference>
<dbReference type="RefSeq" id="WP_286336886.1">
    <property type="nucleotide sequence ID" value="NZ_AP027370.1"/>
</dbReference>
<evidence type="ECO:0000313" key="2">
    <source>
        <dbReference type="Proteomes" id="UP001321445"/>
    </source>
</evidence>
<protein>
    <submittedName>
        <fullName evidence="1">Uncharacterized protein</fullName>
    </submittedName>
</protein>
<name>A0ABM8FPZ7_9BACT</name>
<sequence length="233" mass="26829">MAFKLHIEAEGRKIGFYKLNRLEFEGLEIDADTDFDKENITELFENINAYIESGELEELDSAQTFTTFHPDTATITLDADNLEEVEVSLDDMTLQNINVDTKLELLEKAKIGDVIFIRTEVGEAYWDISGEGEASFTLENVKFGYLDCSQSHNQYDVIREGYYDFLCDLVVPENAWYNDEKLEIDEHVLRTQQVYGELYIVRQELPGRTKEFERVDLGGPMLLDTTSTPEEFS</sequence>
<dbReference type="Proteomes" id="UP001321445">
    <property type="component" value="Chromosome"/>
</dbReference>
<keyword evidence="2" id="KW-1185">Reference proteome</keyword>
<evidence type="ECO:0000313" key="1">
    <source>
        <dbReference type="EMBL" id="BDY13948.1"/>
    </source>
</evidence>
<organism evidence="1 2">
    <name type="scientific">Hydrogenimonas cancrithermarum</name>
    <dbReference type="NCBI Taxonomy" id="2993563"/>
    <lineage>
        <taxon>Bacteria</taxon>
        <taxon>Pseudomonadati</taxon>
        <taxon>Campylobacterota</taxon>
        <taxon>Epsilonproteobacteria</taxon>
        <taxon>Campylobacterales</taxon>
        <taxon>Hydrogenimonadaceae</taxon>
        <taxon>Hydrogenimonas</taxon>
    </lineage>
</organism>
<proteinExistence type="predicted"/>
<reference evidence="1 2" key="1">
    <citation type="submission" date="2023-03" db="EMBL/GenBank/DDBJ databases">
        <title>Description of Hydrogenimonas sp. ISO32.</title>
        <authorList>
            <person name="Mino S."/>
            <person name="Fukazawa S."/>
            <person name="Sawabe T."/>
        </authorList>
    </citation>
    <scope>NUCLEOTIDE SEQUENCE [LARGE SCALE GENOMIC DNA]</scope>
    <source>
        <strain evidence="1 2">ISO32</strain>
    </source>
</reference>